<comment type="caution">
    <text evidence="4">The sequence shown here is derived from an EMBL/GenBank/DDBJ whole genome shotgun (WGS) entry which is preliminary data.</text>
</comment>
<organism evidence="4 5">
    <name type="scientific">Letharia lupina</name>
    <dbReference type="NCBI Taxonomy" id="560253"/>
    <lineage>
        <taxon>Eukaryota</taxon>
        <taxon>Fungi</taxon>
        <taxon>Dikarya</taxon>
        <taxon>Ascomycota</taxon>
        <taxon>Pezizomycotina</taxon>
        <taxon>Lecanoromycetes</taxon>
        <taxon>OSLEUM clade</taxon>
        <taxon>Lecanoromycetidae</taxon>
        <taxon>Lecanorales</taxon>
        <taxon>Lecanorineae</taxon>
        <taxon>Parmeliaceae</taxon>
        <taxon>Letharia</taxon>
    </lineage>
</organism>
<dbReference type="RefSeq" id="XP_037156374.1">
    <property type="nucleotide sequence ID" value="XM_037299038.1"/>
</dbReference>
<dbReference type="Proteomes" id="UP000593566">
    <property type="component" value="Unassembled WGS sequence"/>
</dbReference>
<dbReference type="PANTHER" id="PTHR24320:SF33">
    <property type="entry name" value="OXIDOREDUCTASE BLI-4, MITOCHONDRIAL-RELATED"/>
    <property type="match status" value="1"/>
</dbReference>
<evidence type="ECO:0008006" key="6">
    <source>
        <dbReference type="Google" id="ProtNLM"/>
    </source>
</evidence>
<evidence type="ECO:0000256" key="1">
    <source>
        <dbReference type="ARBA" id="ARBA00006484"/>
    </source>
</evidence>
<dbReference type="SUPFAM" id="SSF51735">
    <property type="entry name" value="NAD(P)-binding Rossmann-fold domains"/>
    <property type="match status" value="1"/>
</dbReference>
<proteinExistence type="inferred from homology"/>
<feature type="compositionally biased region" description="Basic and acidic residues" evidence="3">
    <location>
        <begin position="33"/>
        <end position="58"/>
    </location>
</feature>
<dbReference type="GO" id="GO:0016491">
    <property type="term" value="F:oxidoreductase activity"/>
    <property type="evidence" value="ECO:0007669"/>
    <property type="project" value="UniProtKB-KW"/>
</dbReference>
<evidence type="ECO:0000313" key="4">
    <source>
        <dbReference type="EMBL" id="KAF6228440.1"/>
    </source>
</evidence>
<dbReference type="Gene3D" id="3.40.50.720">
    <property type="entry name" value="NAD(P)-binding Rossmann-like Domain"/>
    <property type="match status" value="1"/>
</dbReference>
<feature type="compositionally biased region" description="Basic and acidic residues" evidence="3">
    <location>
        <begin position="1"/>
        <end position="24"/>
    </location>
</feature>
<protein>
    <recommendedName>
        <fullName evidence="6">Retinol dehydrogenase 12</fullName>
    </recommendedName>
</protein>
<keyword evidence="2" id="KW-0560">Oxidoreductase</keyword>
<dbReference type="EMBL" id="JACCJB010000004">
    <property type="protein sequence ID" value="KAF6228440.1"/>
    <property type="molecule type" value="Genomic_DNA"/>
</dbReference>
<sequence length="675" mass="74251">MARTRAQEHADESKPKYSPKEPKPRGRTAATAEDQRKTTGRKDRKRNVDDVENAKDEQAPVSKKSKTADSTSTEDTKPNPSAVDMSKLDTILSSYGVHPLQDTSLPRRNEPTPETVLALLYLAMLSSARISHELAYKSLQCLIEAGYQDIETLKRSTWQERTEVLTKGGYTRYREKTATALGEMADFIEKEYGALYLNDGSPTQNLPLTPFTSTDNDLNNLLKKADSSPIKVRKLLQGIKGIGKVGTDIFFDVAQGIWPPLAPFIDPRSVETAKHCGLGSDVEALWDAVGKNPVEMCKLSSALTMVRLEKKEKEFRQNRAQSKISKAFPEAMETIKQTVAQNMGIKGSHEQVPEGQRFDLDDTPNLKGKVAVITGGSEGIGYGASHTLLSHGIEKLFILSVSKEVVDGSINAIKEEMGEETAKKVTWLECDLSDWKKVKQTADKIAGSTDRIDILINNAARGIMTYQLTDYGVDRHMAVNHMAHVILTSHLLPILKKTASNGNTVRISNQASNAHQATPSDTKFESLDELNRDLGPNGQYGRSKLAAILYSRYLNRHLTSSHPNILVNATHPGFVETKMSSQDIHEPYPLGGYAMSVGMAPLKKNIMQGCVSTVFAATATTKSGEYICPPAVPESGNAMAQDEQLGENLMKLTREIVKEKTYEDSAAKGCPFTDY</sequence>
<evidence type="ECO:0000256" key="2">
    <source>
        <dbReference type="ARBA" id="ARBA00023002"/>
    </source>
</evidence>
<dbReference type="InterPro" id="IPR036291">
    <property type="entry name" value="NAD(P)-bd_dom_sf"/>
</dbReference>
<evidence type="ECO:0000256" key="3">
    <source>
        <dbReference type="SAM" id="MobiDB-lite"/>
    </source>
</evidence>
<accession>A0A8H6FHG5</accession>
<reference evidence="4 5" key="1">
    <citation type="journal article" date="2020" name="Genomics">
        <title>Complete, high-quality genomes from long-read metagenomic sequencing of two wolf lichen thalli reveals enigmatic genome architecture.</title>
        <authorList>
            <person name="McKenzie S.K."/>
            <person name="Walston R.F."/>
            <person name="Allen J.L."/>
        </authorList>
    </citation>
    <scope>NUCLEOTIDE SEQUENCE [LARGE SCALE GENOMIC DNA]</scope>
    <source>
        <strain evidence="4">WasteWater1</strain>
    </source>
</reference>
<name>A0A8H6FHG5_9LECA</name>
<dbReference type="GeneID" id="59336567"/>
<evidence type="ECO:0000313" key="5">
    <source>
        <dbReference type="Proteomes" id="UP000593566"/>
    </source>
</evidence>
<dbReference type="PANTHER" id="PTHR24320">
    <property type="entry name" value="RETINOL DEHYDROGENASE"/>
    <property type="match status" value="1"/>
</dbReference>
<dbReference type="AlphaFoldDB" id="A0A8H6FHG5"/>
<dbReference type="Pfam" id="PF00106">
    <property type="entry name" value="adh_short"/>
    <property type="match status" value="1"/>
</dbReference>
<dbReference type="InterPro" id="IPR002347">
    <property type="entry name" value="SDR_fam"/>
</dbReference>
<feature type="region of interest" description="Disordered" evidence="3">
    <location>
        <begin position="1"/>
        <end position="84"/>
    </location>
</feature>
<comment type="similarity">
    <text evidence="1">Belongs to the short-chain dehydrogenases/reductases (SDR) family.</text>
</comment>
<keyword evidence="5" id="KW-1185">Reference proteome</keyword>
<dbReference type="PRINTS" id="PR00081">
    <property type="entry name" value="GDHRDH"/>
</dbReference>
<gene>
    <name evidence="4" type="ORF">HO133_008170</name>
</gene>